<dbReference type="InterPro" id="IPR036942">
    <property type="entry name" value="Beta-barrel_TonB_sf"/>
</dbReference>
<evidence type="ECO:0000256" key="4">
    <source>
        <dbReference type="ARBA" id="ARBA00022692"/>
    </source>
</evidence>
<dbReference type="InterPro" id="IPR039426">
    <property type="entry name" value="TonB-dep_rcpt-like"/>
</dbReference>
<dbReference type="InterPro" id="IPR037066">
    <property type="entry name" value="Plug_dom_sf"/>
</dbReference>
<dbReference type="InterPro" id="IPR012910">
    <property type="entry name" value="Plug_dom"/>
</dbReference>
<dbReference type="GO" id="GO:0044718">
    <property type="term" value="P:siderophore transmembrane transport"/>
    <property type="evidence" value="ECO:0007669"/>
    <property type="project" value="TreeGrafter"/>
</dbReference>
<comment type="subcellular location">
    <subcellularLocation>
        <location evidence="1 9">Cell outer membrane</location>
        <topology evidence="1 9">Multi-pass membrane protein</topology>
    </subcellularLocation>
</comment>
<dbReference type="Pfam" id="PF07715">
    <property type="entry name" value="Plug"/>
    <property type="match status" value="1"/>
</dbReference>
<protein>
    <submittedName>
        <fullName evidence="14">TonB-dependent receptor plug domain protein</fullName>
    </submittedName>
</protein>
<evidence type="ECO:0000256" key="1">
    <source>
        <dbReference type="ARBA" id="ARBA00004571"/>
    </source>
</evidence>
<sequence>MRKNFLLASFLVFGVNIAFAEENPVLTLEQTIVSTESFGTSARKTPRNVRVMTEKEIKEKGALTIEEALKGLPGVIVRRIDGSAPIIDLRGTGMASSISSSLLLLNGVPLNGLIVFDINSIPINEVERIEIIQGGGALMYGDGAVGGMINIITKSPKNKKYFGSVNLELGSWKTKRANINYGMKVGEKLSVNASYSGYSSMDYRDRYHGMDWTGQYLDYRNRADKKYSVWFSGKYDLQDGNIELRYNHTENRDIFAGSLDKKQFQDNPKQTGGFGREVKNISDVWNLSYQKALKENLEFSLIGGHHQDKSILLNQISSEYFIKPQLKYRYGKNSYLIFGGDYKNGKRVFKSPLITNHKKAPDDKRKAMAFYFMNKFSNGKWEFSQGYRRERVEYDYTSKAYRNLYYLSEANPVSSRSSNNNSFELGVNYLYSDTGNMYFNYTRAVRTPTIEDAKIWYGEVKSKKSDIFEIGMRDYFKNTLISSSIFYMNAKNEVYYDTRDMLRIKSRNFDGTVRRIGAQLALSHYLGKFVLKENISYVNPKIVSGPYKGKSFVTVPNWILNLGAAYRFSEQFLINADLYYQSKMYAEDDFENILGKDNSYVTLNMNASYKFDNGIEIYGGIKNLLNERYADTIAINPYPSPKIAYYPGDGRNFYMGFRYQF</sequence>
<evidence type="ECO:0000256" key="10">
    <source>
        <dbReference type="RuleBase" id="RU003357"/>
    </source>
</evidence>
<evidence type="ECO:0000259" key="13">
    <source>
        <dbReference type="Pfam" id="PF07715"/>
    </source>
</evidence>
<feature type="chain" id="PRO_5043035301" evidence="11">
    <location>
        <begin position="21"/>
        <end position="661"/>
    </location>
</feature>
<feature type="domain" description="TonB-dependent receptor plug" evidence="13">
    <location>
        <begin position="42"/>
        <end position="147"/>
    </location>
</feature>
<evidence type="ECO:0000256" key="6">
    <source>
        <dbReference type="ARBA" id="ARBA00023077"/>
    </source>
</evidence>
<reference evidence="14 15" key="1">
    <citation type="submission" date="2012-07" db="EMBL/GenBank/DDBJ databases">
        <authorList>
            <person name="Durkin A.S."/>
            <person name="McCorrison J."/>
            <person name="Torralba M."/>
            <person name="Gillis M."/>
            <person name="Methe B."/>
            <person name="Sutton G."/>
            <person name="Nelson K.E."/>
        </authorList>
    </citation>
    <scope>NUCLEOTIDE SEQUENCE [LARGE SCALE GENOMIC DNA]</scope>
    <source>
        <strain evidence="14 15">Fnf 1007</strain>
    </source>
</reference>
<evidence type="ECO:0000313" key="14">
    <source>
        <dbReference type="EMBL" id="EJU15678.1"/>
    </source>
</evidence>
<keyword evidence="2 9" id="KW-0813">Transport</keyword>
<dbReference type="EMBL" id="ALKK01000073">
    <property type="protein sequence ID" value="EJU15678.1"/>
    <property type="molecule type" value="Genomic_DNA"/>
</dbReference>
<gene>
    <name evidence="14" type="ORF">HMPREF1127_0846</name>
</gene>
<dbReference type="GO" id="GO:0009279">
    <property type="term" value="C:cell outer membrane"/>
    <property type="evidence" value="ECO:0007669"/>
    <property type="project" value="UniProtKB-SubCell"/>
</dbReference>
<keyword evidence="3 9" id="KW-1134">Transmembrane beta strand</keyword>
<dbReference type="GO" id="GO:0015344">
    <property type="term" value="F:siderophore uptake transmembrane transporter activity"/>
    <property type="evidence" value="ECO:0007669"/>
    <property type="project" value="TreeGrafter"/>
</dbReference>
<evidence type="ECO:0000256" key="11">
    <source>
        <dbReference type="SAM" id="SignalP"/>
    </source>
</evidence>
<name>A0AAN3VUD7_9FUSO</name>
<keyword evidence="7 9" id="KW-0472">Membrane</keyword>
<evidence type="ECO:0000259" key="12">
    <source>
        <dbReference type="Pfam" id="PF00593"/>
    </source>
</evidence>
<evidence type="ECO:0000313" key="15">
    <source>
        <dbReference type="Proteomes" id="UP000003120"/>
    </source>
</evidence>
<feature type="signal peptide" evidence="11">
    <location>
        <begin position="1"/>
        <end position="20"/>
    </location>
</feature>
<dbReference type="PANTHER" id="PTHR30069">
    <property type="entry name" value="TONB-DEPENDENT OUTER MEMBRANE RECEPTOR"/>
    <property type="match status" value="1"/>
</dbReference>
<dbReference type="SUPFAM" id="SSF56935">
    <property type="entry name" value="Porins"/>
    <property type="match status" value="1"/>
</dbReference>
<evidence type="ECO:0000256" key="5">
    <source>
        <dbReference type="ARBA" id="ARBA00022729"/>
    </source>
</evidence>
<evidence type="ECO:0000256" key="9">
    <source>
        <dbReference type="PROSITE-ProRule" id="PRU01360"/>
    </source>
</evidence>
<dbReference type="InterPro" id="IPR010917">
    <property type="entry name" value="TonB_rcpt_CS"/>
</dbReference>
<comment type="caution">
    <text evidence="14">The sequence shown here is derived from an EMBL/GenBank/DDBJ whole genome shotgun (WGS) entry which is preliminary data.</text>
</comment>
<dbReference type="Pfam" id="PF00593">
    <property type="entry name" value="TonB_dep_Rec_b-barrel"/>
    <property type="match status" value="1"/>
</dbReference>
<dbReference type="AlphaFoldDB" id="A0AAN3VUD7"/>
<evidence type="ECO:0000256" key="8">
    <source>
        <dbReference type="ARBA" id="ARBA00023237"/>
    </source>
</evidence>
<comment type="similarity">
    <text evidence="9 10">Belongs to the TonB-dependent receptor family.</text>
</comment>
<dbReference type="PANTHER" id="PTHR30069:SF27">
    <property type="entry name" value="BLL4766 PROTEIN"/>
    <property type="match status" value="1"/>
</dbReference>
<dbReference type="GeneID" id="75075667"/>
<dbReference type="PROSITE" id="PS01156">
    <property type="entry name" value="TONB_DEPENDENT_REC_2"/>
    <property type="match status" value="1"/>
</dbReference>
<keyword evidence="6 10" id="KW-0798">TonB box</keyword>
<feature type="domain" description="TonB-dependent receptor-like beta-barrel" evidence="12">
    <location>
        <begin position="194"/>
        <end position="624"/>
    </location>
</feature>
<keyword evidence="8 9" id="KW-0998">Cell outer membrane</keyword>
<proteinExistence type="inferred from homology"/>
<organism evidence="14 15">
    <name type="scientific">Fusobacterium necrophorum subsp. funduliforme Fnf 1007</name>
    <dbReference type="NCBI Taxonomy" id="1161424"/>
    <lineage>
        <taxon>Bacteria</taxon>
        <taxon>Fusobacteriati</taxon>
        <taxon>Fusobacteriota</taxon>
        <taxon>Fusobacteriia</taxon>
        <taxon>Fusobacteriales</taxon>
        <taxon>Fusobacteriaceae</taxon>
        <taxon>Fusobacterium</taxon>
    </lineage>
</organism>
<accession>A0AAN3VUD7</accession>
<dbReference type="PROSITE" id="PS52016">
    <property type="entry name" value="TONB_DEPENDENT_REC_3"/>
    <property type="match status" value="1"/>
</dbReference>
<dbReference type="Gene3D" id="2.40.170.20">
    <property type="entry name" value="TonB-dependent receptor, beta-barrel domain"/>
    <property type="match status" value="1"/>
</dbReference>
<keyword evidence="14" id="KW-0675">Receptor</keyword>
<keyword evidence="4 9" id="KW-0812">Transmembrane</keyword>
<evidence type="ECO:0000256" key="7">
    <source>
        <dbReference type="ARBA" id="ARBA00023136"/>
    </source>
</evidence>
<dbReference type="InterPro" id="IPR000531">
    <property type="entry name" value="Beta-barrel_TonB"/>
</dbReference>
<dbReference type="RefSeq" id="WP_005963784.1">
    <property type="nucleotide sequence ID" value="NZ_ALKK01000073.1"/>
</dbReference>
<evidence type="ECO:0000256" key="2">
    <source>
        <dbReference type="ARBA" id="ARBA00022448"/>
    </source>
</evidence>
<keyword evidence="5 11" id="KW-0732">Signal</keyword>
<dbReference type="Proteomes" id="UP000003120">
    <property type="component" value="Unassembled WGS sequence"/>
</dbReference>
<evidence type="ECO:0000256" key="3">
    <source>
        <dbReference type="ARBA" id="ARBA00022452"/>
    </source>
</evidence>
<dbReference type="Gene3D" id="2.170.130.10">
    <property type="entry name" value="TonB-dependent receptor, plug domain"/>
    <property type="match status" value="1"/>
</dbReference>